<dbReference type="Gene3D" id="1.10.10.10">
    <property type="entry name" value="Winged helix-like DNA-binding domain superfamily/Winged helix DNA-binding domain"/>
    <property type="match status" value="1"/>
</dbReference>
<keyword evidence="5" id="KW-0238">DNA-binding</keyword>
<keyword evidence="3 7" id="KW-0862">Zinc</keyword>
<dbReference type="EMBL" id="VUNQ01000006">
    <property type="protein sequence ID" value="MSU00686.1"/>
    <property type="molecule type" value="Genomic_DNA"/>
</dbReference>
<keyword evidence="7" id="KW-0479">Metal-binding</keyword>
<dbReference type="GO" id="GO:0000976">
    <property type="term" value="F:transcription cis-regulatory region binding"/>
    <property type="evidence" value="ECO:0007669"/>
    <property type="project" value="TreeGrafter"/>
</dbReference>
<gene>
    <name evidence="8" type="ORF">FYJ83_04285</name>
</gene>
<dbReference type="InterPro" id="IPR036388">
    <property type="entry name" value="WH-like_DNA-bd_sf"/>
</dbReference>
<reference evidence="8 9" key="1">
    <citation type="submission" date="2019-09" db="EMBL/GenBank/DDBJ databases">
        <title>In-depth cultivation of the pig gut microbiome towards novel bacterial diversity and tailored functional studies.</title>
        <authorList>
            <person name="Wylensek D."/>
            <person name="Hitch T.C.A."/>
            <person name="Clavel T."/>
        </authorList>
    </citation>
    <scope>NUCLEOTIDE SEQUENCE [LARGE SCALE GENOMIC DNA]</scope>
    <source>
        <strain evidence="8 9">WCA3-693-APC-4?</strain>
    </source>
</reference>
<evidence type="ECO:0000256" key="4">
    <source>
        <dbReference type="ARBA" id="ARBA00023015"/>
    </source>
</evidence>
<dbReference type="GO" id="GO:0045892">
    <property type="term" value="P:negative regulation of DNA-templated transcription"/>
    <property type="evidence" value="ECO:0007669"/>
    <property type="project" value="TreeGrafter"/>
</dbReference>
<evidence type="ECO:0000256" key="1">
    <source>
        <dbReference type="ARBA" id="ARBA00007957"/>
    </source>
</evidence>
<evidence type="ECO:0000256" key="6">
    <source>
        <dbReference type="ARBA" id="ARBA00023163"/>
    </source>
</evidence>
<dbReference type="PANTHER" id="PTHR33202:SF7">
    <property type="entry name" value="FERRIC UPTAKE REGULATION PROTEIN"/>
    <property type="match status" value="1"/>
</dbReference>
<keyword evidence="6" id="KW-0804">Transcription</keyword>
<dbReference type="Pfam" id="PF01475">
    <property type="entry name" value="FUR"/>
    <property type="match status" value="1"/>
</dbReference>
<evidence type="ECO:0000256" key="3">
    <source>
        <dbReference type="ARBA" id="ARBA00022833"/>
    </source>
</evidence>
<keyword evidence="4" id="KW-0805">Transcription regulation</keyword>
<dbReference type="PANTHER" id="PTHR33202">
    <property type="entry name" value="ZINC UPTAKE REGULATION PROTEIN"/>
    <property type="match status" value="1"/>
</dbReference>
<proteinExistence type="inferred from homology"/>
<evidence type="ECO:0000256" key="5">
    <source>
        <dbReference type="ARBA" id="ARBA00023125"/>
    </source>
</evidence>
<dbReference type="Gene3D" id="3.30.1490.190">
    <property type="match status" value="1"/>
</dbReference>
<evidence type="ECO:0000313" key="9">
    <source>
        <dbReference type="Proteomes" id="UP000469523"/>
    </source>
</evidence>
<evidence type="ECO:0000313" key="8">
    <source>
        <dbReference type="EMBL" id="MSU00686.1"/>
    </source>
</evidence>
<dbReference type="GO" id="GO:1900376">
    <property type="term" value="P:regulation of secondary metabolite biosynthetic process"/>
    <property type="evidence" value="ECO:0007669"/>
    <property type="project" value="TreeGrafter"/>
</dbReference>
<dbReference type="CDD" id="cd07153">
    <property type="entry name" value="Fur_like"/>
    <property type="match status" value="1"/>
</dbReference>
<sequence length="136" mass="16128">MKVRKSYNTKQKKLIISYLQENKDRHVTVEMIADYLNNKGESVGQTTIYRNLDKLVKDGIVLKFIEPEDMRSHYQYLEKSYDNSDYYHLICVGCGQGVRLNCNHINELTIHMQEKHGFNLDRDRTILYGYCEECRP</sequence>
<dbReference type="GO" id="GO:0003700">
    <property type="term" value="F:DNA-binding transcription factor activity"/>
    <property type="evidence" value="ECO:0007669"/>
    <property type="project" value="InterPro"/>
</dbReference>
<feature type="binding site" evidence="7">
    <location>
        <position position="91"/>
    </location>
    <ligand>
        <name>Zn(2+)</name>
        <dbReference type="ChEBI" id="CHEBI:29105"/>
    </ligand>
</feature>
<keyword evidence="9" id="KW-1185">Reference proteome</keyword>
<dbReference type="InterPro" id="IPR043135">
    <property type="entry name" value="Fur_C"/>
</dbReference>
<accession>A0A6N7XG55</accession>
<protein>
    <submittedName>
        <fullName evidence="8">Transcriptional repressor</fullName>
    </submittedName>
</protein>
<dbReference type="RefSeq" id="WP_154439113.1">
    <property type="nucleotide sequence ID" value="NZ_JAHLPJ010000001.1"/>
</dbReference>
<dbReference type="Proteomes" id="UP000469523">
    <property type="component" value="Unassembled WGS sequence"/>
</dbReference>
<dbReference type="SUPFAM" id="SSF46785">
    <property type="entry name" value="Winged helix' DNA-binding domain"/>
    <property type="match status" value="1"/>
</dbReference>
<evidence type="ECO:0000256" key="7">
    <source>
        <dbReference type="PIRSR" id="PIRSR602481-1"/>
    </source>
</evidence>
<feature type="binding site" evidence="7">
    <location>
        <position position="131"/>
    </location>
    <ligand>
        <name>Zn(2+)</name>
        <dbReference type="ChEBI" id="CHEBI:29105"/>
    </ligand>
</feature>
<name>A0A6N7XG55_9FIRM</name>
<dbReference type="InterPro" id="IPR002481">
    <property type="entry name" value="FUR"/>
</dbReference>
<comment type="similarity">
    <text evidence="1">Belongs to the Fur family.</text>
</comment>
<dbReference type="GO" id="GO:0008270">
    <property type="term" value="F:zinc ion binding"/>
    <property type="evidence" value="ECO:0007669"/>
    <property type="project" value="TreeGrafter"/>
</dbReference>
<feature type="binding site" evidence="7">
    <location>
        <position position="94"/>
    </location>
    <ligand>
        <name>Zn(2+)</name>
        <dbReference type="ChEBI" id="CHEBI:29105"/>
    </ligand>
</feature>
<organism evidence="8 9">
    <name type="scientific">Tissierella pigra</name>
    <dbReference type="NCBI Taxonomy" id="2607614"/>
    <lineage>
        <taxon>Bacteria</taxon>
        <taxon>Bacillati</taxon>
        <taxon>Bacillota</taxon>
        <taxon>Tissierellia</taxon>
        <taxon>Tissierellales</taxon>
        <taxon>Tissierellaceae</taxon>
        <taxon>Tissierella</taxon>
    </lineage>
</organism>
<dbReference type="AlphaFoldDB" id="A0A6N7XG55"/>
<evidence type="ECO:0000256" key="2">
    <source>
        <dbReference type="ARBA" id="ARBA00022491"/>
    </source>
</evidence>
<comment type="cofactor">
    <cofactor evidence="7">
        <name>Zn(2+)</name>
        <dbReference type="ChEBI" id="CHEBI:29105"/>
    </cofactor>
    <text evidence="7">Binds 1 zinc ion per subunit.</text>
</comment>
<comment type="caution">
    <text evidence="8">The sequence shown here is derived from an EMBL/GenBank/DDBJ whole genome shotgun (WGS) entry which is preliminary data.</text>
</comment>
<dbReference type="InterPro" id="IPR036390">
    <property type="entry name" value="WH_DNA-bd_sf"/>
</dbReference>
<feature type="binding site" evidence="7">
    <location>
        <position position="134"/>
    </location>
    <ligand>
        <name>Zn(2+)</name>
        <dbReference type="ChEBI" id="CHEBI:29105"/>
    </ligand>
</feature>
<keyword evidence="2" id="KW-0678">Repressor</keyword>